<protein>
    <submittedName>
        <fullName evidence="3">Addiction module antitoxin RelB</fullName>
    </submittedName>
</protein>
<dbReference type="Pfam" id="PF04221">
    <property type="entry name" value="RelB"/>
    <property type="match status" value="1"/>
</dbReference>
<keyword evidence="4" id="KW-1185">Reference proteome</keyword>
<reference evidence="3 4" key="1">
    <citation type="submission" date="2015-09" db="EMBL/GenBank/DDBJ databases">
        <title>Draft genome sequence and assembly of Photorhabdus sp. VMG, a bacterial symbiont associated with Heterorhabditis zealandica.</title>
        <authorList>
            <person name="Naidoo S."/>
            <person name="Featherston J."/>
            <person name="Mothupi B."/>
            <person name="Gray V.M."/>
        </authorList>
    </citation>
    <scope>NUCLEOTIDE SEQUENCE [LARGE SCALE GENOMIC DNA]</scope>
    <source>
        <strain evidence="3 4">VMG</strain>
    </source>
</reference>
<evidence type="ECO:0000313" key="4">
    <source>
        <dbReference type="Proteomes" id="UP000037727"/>
    </source>
</evidence>
<sequence>MQTSIKTRISEELKSNATTVLHDCGLTVSSAIRLFLEQVVQYQGLPFEIKRHPSAKTLTALLEAKELEVKAEHRYHSIESMLKGLNDKQ</sequence>
<dbReference type="InterPro" id="IPR026262">
    <property type="entry name" value="DinJ"/>
</dbReference>
<organism evidence="3 4">
    <name type="scientific">Photorhabdus heterorhabditis</name>
    <dbReference type="NCBI Taxonomy" id="880156"/>
    <lineage>
        <taxon>Bacteria</taxon>
        <taxon>Pseudomonadati</taxon>
        <taxon>Pseudomonadota</taxon>
        <taxon>Gammaproteobacteria</taxon>
        <taxon>Enterobacterales</taxon>
        <taxon>Morganellaceae</taxon>
        <taxon>Photorhabdus</taxon>
    </lineage>
</organism>
<dbReference type="Proteomes" id="UP000037727">
    <property type="component" value="Unassembled WGS sequence"/>
</dbReference>
<dbReference type="PIRSF" id="PIRSF003108">
    <property type="entry name" value="DinJ"/>
    <property type="match status" value="1"/>
</dbReference>
<keyword evidence="2" id="KW-1277">Toxin-antitoxin system</keyword>
<dbReference type="EMBL" id="LJCS01000004">
    <property type="protein sequence ID" value="KOY63507.1"/>
    <property type="molecule type" value="Genomic_DNA"/>
</dbReference>
<evidence type="ECO:0000313" key="3">
    <source>
        <dbReference type="EMBL" id="KOY63507.1"/>
    </source>
</evidence>
<dbReference type="InterPro" id="IPR013321">
    <property type="entry name" value="Arc_rbn_hlx_hlx"/>
</dbReference>
<dbReference type="InterPro" id="IPR007337">
    <property type="entry name" value="RelB/DinJ"/>
</dbReference>
<dbReference type="RefSeq" id="WP_054475964.1">
    <property type="nucleotide sequence ID" value="NZ_CAWMRL010000004.1"/>
</dbReference>
<name>A0ABR5KGT2_9GAMM</name>
<evidence type="ECO:0000256" key="2">
    <source>
        <dbReference type="ARBA" id="ARBA00022649"/>
    </source>
</evidence>
<dbReference type="PANTHER" id="PTHR38781:SF1">
    <property type="entry name" value="ANTITOXIN DINJ-RELATED"/>
    <property type="match status" value="1"/>
</dbReference>
<dbReference type="NCBIfam" id="TIGR02384">
    <property type="entry name" value="RelB_DinJ"/>
    <property type="match status" value="1"/>
</dbReference>
<gene>
    <name evidence="3" type="ORF">AM629_02875</name>
</gene>
<dbReference type="Gene3D" id="1.10.1220.10">
    <property type="entry name" value="Met repressor-like"/>
    <property type="match status" value="1"/>
</dbReference>
<comment type="similarity">
    <text evidence="1">Belongs to the RelB/DinJ antitoxin family.</text>
</comment>
<comment type="caution">
    <text evidence="3">The sequence shown here is derived from an EMBL/GenBank/DDBJ whole genome shotgun (WGS) entry which is preliminary data.</text>
</comment>
<dbReference type="PANTHER" id="PTHR38781">
    <property type="entry name" value="ANTITOXIN DINJ-RELATED"/>
    <property type="match status" value="1"/>
</dbReference>
<evidence type="ECO:0000256" key="1">
    <source>
        <dbReference type="ARBA" id="ARBA00010562"/>
    </source>
</evidence>
<proteinExistence type="inferred from homology"/>
<accession>A0ABR5KGT2</accession>